<feature type="compositionally biased region" description="Basic residues" evidence="1">
    <location>
        <begin position="15"/>
        <end position="24"/>
    </location>
</feature>
<evidence type="ECO:0000313" key="3">
    <source>
        <dbReference type="EMBL" id="CAF0761485.1"/>
    </source>
</evidence>
<accession>A0A813Q3K4</accession>
<name>A0A813Q3K4_9BILA</name>
<evidence type="ECO:0000259" key="2">
    <source>
        <dbReference type="Pfam" id="PF08687"/>
    </source>
</evidence>
<dbReference type="AlphaFoldDB" id="A0A813Q3K4"/>
<feature type="compositionally biased region" description="Polar residues" evidence="1">
    <location>
        <begin position="302"/>
        <end position="324"/>
    </location>
</feature>
<evidence type="ECO:0000313" key="4">
    <source>
        <dbReference type="Proteomes" id="UP000663879"/>
    </source>
</evidence>
<feature type="compositionally biased region" description="Polar residues" evidence="1">
    <location>
        <begin position="175"/>
        <end position="184"/>
    </location>
</feature>
<organism evidence="3 4">
    <name type="scientific">Brachionus calyciflorus</name>
    <dbReference type="NCBI Taxonomy" id="104777"/>
    <lineage>
        <taxon>Eukaryota</taxon>
        <taxon>Metazoa</taxon>
        <taxon>Spiralia</taxon>
        <taxon>Gnathifera</taxon>
        <taxon>Rotifera</taxon>
        <taxon>Eurotatoria</taxon>
        <taxon>Monogononta</taxon>
        <taxon>Pseudotrocha</taxon>
        <taxon>Ploima</taxon>
        <taxon>Brachionidae</taxon>
        <taxon>Brachionus</taxon>
    </lineage>
</organism>
<feature type="compositionally biased region" description="Low complexity" evidence="1">
    <location>
        <begin position="327"/>
        <end position="343"/>
    </location>
</feature>
<feature type="region of interest" description="Disordered" evidence="1">
    <location>
        <begin position="302"/>
        <end position="344"/>
    </location>
</feature>
<feature type="region of interest" description="Disordered" evidence="1">
    <location>
        <begin position="155"/>
        <end position="184"/>
    </location>
</feature>
<feature type="compositionally biased region" description="Polar residues" evidence="1">
    <location>
        <begin position="273"/>
        <end position="284"/>
    </location>
</feature>
<feature type="region of interest" description="Disordered" evidence="1">
    <location>
        <begin position="258"/>
        <end position="284"/>
    </location>
</feature>
<sequence>MRNLYQSPSPNPSSTHHHHHHTHHNSYPNTSQIENNNHNLNTSLINHSSPKIIQVQNRNSQSPSACFINKQSFHQSPKIKSIFQANNFDQSVKSPILLNQNKPSKAHKLSSSSSISSTSSISFLNSTLSNNSESENNVRPSSILKNNKFSSPLVVSSSSSSSSTSSSPSPVLKNIQDQQQNDRFFDSNTLYKKELKQKQRDILSTSITSKNNSISYPSEQNSPQKVLTPQAQLQLQKLQQSIMKHEIERQISQIIDDENSHNLSRNSEKRSTLPHNLTSPTSSNNKVLNLFTNLLNRNKNEQNVNYSNLKNLKRATSSGQFSKSKLNETTNSTSPTSNESKTSLSSLFNNTNKIRRSLDDVARLNLPDNNNDTFISLDNKRFENTAFSTKNNGLIFLPQKDSYDNYENLDNLENLETGTHSPSLNSMYKPSDEILKRINSLTKKSTDESNAFDNNVYSYVDNIRQHSKRLSEINFLQSSSAIAAASAAAAAAVSSLNNKEQNSQSLINSNLNNLSCSSSNSSSISSFHNSNVMSLRDKFESFKQDNGPESPKMSIKSIKSDSLSVNTNLGNSNNKINNLNSPALSSVSSSSSRSSAISSSLSSGSFSKDLQIPIMETKSTRVTNRISFNFYYEFYRFNLTLEDGEDEISKKELDGMKHLNEKLFYINYEKILSAFIRHFDSSCIFLKNVLDPILADSLSTYSTNSSLFNFKFTIEFFRPILLSSKKLIQPICSTNLNTESYEMITNRSEPIIKDDNYTKQLNVNLYEFNLNSYSQLFNELSSKIFDTKSTIMDQKEFDLLKSKLILFTLYKLQYFNDELRLVQRAIELNDKLGQKILKELETESEISTMELEKYKLLVSESDVITNLLLKLCNKIAHTENSIQLLQLAYFSSNISAESDSNESINTNLSNEEIDLLKQELNQTHRKKEEALYLKNGIDKRAGIVTEFLLKYRTKEQLDEFEIFLGSKQVNALKQRHLKDHIELAQMQIKILNDLKLD</sequence>
<reference evidence="3" key="1">
    <citation type="submission" date="2021-02" db="EMBL/GenBank/DDBJ databases">
        <authorList>
            <person name="Nowell W R."/>
        </authorList>
    </citation>
    <scope>NUCLEOTIDE SEQUENCE</scope>
    <source>
        <strain evidence="3">Ploen Becks lab</strain>
    </source>
</reference>
<feature type="compositionally biased region" description="Low complexity" evidence="1">
    <location>
        <begin position="155"/>
        <end position="171"/>
    </location>
</feature>
<gene>
    <name evidence="3" type="ORF">OXX778_LOCUS4455</name>
</gene>
<dbReference type="InterPro" id="IPR014799">
    <property type="entry name" value="ASD2_dom"/>
</dbReference>
<feature type="domain" description="ASD2" evidence="2">
    <location>
        <begin position="793"/>
        <end position="993"/>
    </location>
</feature>
<comment type="caution">
    <text evidence="3">The sequence shown here is derived from an EMBL/GenBank/DDBJ whole genome shotgun (WGS) entry which is preliminary data.</text>
</comment>
<dbReference type="Proteomes" id="UP000663879">
    <property type="component" value="Unassembled WGS sequence"/>
</dbReference>
<keyword evidence="4" id="KW-1185">Reference proteome</keyword>
<feature type="compositionally biased region" description="Low complexity" evidence="1">
    <location>
        <begin position="25"/>
        <end position="44"/>
    </location>
</feature>
<dbReference type="Gene3D" id="6.10.250.3120">
    <property type="match status" value="1"/>
</dbReference>
<dbReference type="Pfam" id="PF08687">
    <property type="entry name" value="ASD2"/>
    <property type="match status" value="1"/>
</dbReference>
<feature type="region of interest" description="Disordered" evidence="1">
    <location>
        <begin position="1"/>
        <end position="44"/>
    </location>
</feature>
<protein>
    <recommendedName>
        <fullName evidence="2">ASD2 domain-containing protein</fullName>
    </recommendedName>
</protein>
<dbReference type="OrthoDB" id="10051160at2759"/>
<evidence type="ECO:0000256" key="1">
    <source>
        <dbReference type="SAM" id="MobiDB-lite"/>
    </source>
</evidence>
<dbReference type="EMBL" id="CAJNOC010000437">
    <property type="protein sequence ID" value="CAF0761485.1"/>
    <property type="molecule type" value="Genomic_DNA"/>
</dbReference>
<proteinExistence type="predicted"/>